<evidence type="ECO:0000256" key="1">
    <source>
        <dbReference type="SAM" id="MobiDB-lite"/>
    </source>
</evidence>
<proteinExistence type="predicted"/>
<dbReference type="Proteomes" id="UP000484988">
    <property type="component" value="Unassembled WGS sequence"/>
</dbReference>
<reference evidence="2 3" key="1">
    <citation type="submission" date="2020-02" db="EMBL/GenBank/DDBJ databases">
        <title>Whole Genome Shotgun Sequence of Streptomyces sp. strain CWH03.</title>
        <authorList>
            <person name="Dohra H."/>
            <person name="Kodani S."/>
            <person name="Yamamura H."/>
        </authorList>
    </citation>
    <scope>NUCLEOTIDE SEQUENCE [LARGE SCALE GENOMIC DNA]</scope>
    <source>
        <strain evidence="2 3">CWH03</strain>
    </source>
</reference>
<comment type="caution">
    <text evidence="2">The sequence shown here is derived from an EMBL/GenBank/DDBJ whole genome shotgun (WGS) entry which is preliminary data.</text>
</comment>
<keyword evidence="3" id="KW-1185">Reference proteome</keyword>
<gene>
    <name evidence="2" type="ORF">SCWH03_36810</name>
</gene>
<accession>A0A6A0AYG2</accession>
<protein>
    <submittedName>
        <fullName evidence="2">Uncharacterized protein</fullName>
    </submittedName>
</protein>
<feature type="region of interest" description="Disordered" evidence="1">
    <location>
        <begin position="107"/>
        <end position="160"/>
    </location>
</feature>
<name>A0A6A0AYG2_9ACTN</name>
<feature type="region of interest" description="Disordered" evidence="1">
    <location>
        <begin position="1"/>
        <end position="47"/>
    </location>
</feature>
<dbReference type="EMBL" id="BLLG01000010">
    <property type="protein sequence ID" value="GFH37443.1"/>
    <property type="molecule type" value="Genomic_DNA"/>
</dbReference>
<evidence type="ECO:0000313" key="2">
    <source>
        <dbReference type="EMBL" id="GFH37443.1"/>
    </source>
</evidence>
<feature type="compositionally biased region" description="Basic and acidic residues" evidence="1">
    <location>
        <begin position="121"/>
        <end position="136"/>
    </location>
</feature>
<evidence type="ECO:0000313" key="3">
    <source>
        <dbReference type="Proteomes" id="UP000484988"/>
    </source>
</evidence>
<dbReference type="AlphaFoldDB" id="A0A6A0AYG2"/>
<organism evidence="2 3">
    <name type="scientific">Streptomyces pacificus</name>
    <dbReference type="NCBI Taxonomy" id="2705029"/>
    <lineage>
        <taxon>Bacteria</taxon>
        <taxon>Bacillati</taxon>
        <taxon>Actinomycetota</taxon>
        <taxon>Actinomycetes</taxon>
        <taxon>Kitasatosporales</taxon>
        <taxon>Streptomycetaceae</taxon>
        <taxon>Streptomyces</taxon>
    </lineage>
</organism>
<sequence length="160" mass="16351">MRRTGVPGAGAGAPRRSGSARGRRQAGAGAPASSAAARETAAAGPATVVVPAVEAPRTAGLRRILRSRRAGPIVPAPSCRPRRRAVPAAAAPVPAVVPALGAALTPSPPSFRTVPRRRSGPRREAGAEPEAVHCVERGPQGGHVKLNFVPRSGQTPTQWR</sequence>